<evidence type="ECO:0000313" key="1">
    <source>
        <dbReference type="EMBL" id="QNU65926.1"/>
    </source>
</evidence>
<protein>
    <submittedName>
        <fullName evidence="1">CoA protein activase</fullName>
    </submittedName>
</protein>
<keyword evidence="2" id="KW-1185">Reference proteome</keyword>
<dbReference type="Proteomes" id="UP000306409">
    <property type="component" value="Chromosome"/>
</dbReference>
<dbReference type="AlphaFoldDB" id="A0A4V6EN52"/>
<dbReference type="EMBL" id="CP061336">
    <property type="protein sequence ID" value="QNU65926.1"/>
    <property type="molecule type" value="Genomic_DNA"/>
</dbReference>
<dbReference type="Gene3D" id="3.40.50.11900">
    <property type="match status" value="1"/>
</dbReference>
<dbReference type="PANTHER" id="PTHR32329">
    <property type="entry name" value="BIFUNCTIONAL PROTEIN [INCLUDES 2-HYDROXYACYL-COA DEHYDRATASE (N-TER) AND ITS ACTIVATOR DOMAIN (C_TERM)-RELATED"/>
    <property type="match status" value="1"/>
</dbReference>
<evidence type="ECO:0000313" key="2">
    <source>
        <dbReference type="Proteomes" id="UP000306409"/>
    </source>
</evidence>
<organism evidence="1 2">
    <name type="scientific">Ruminiclostridium herbifermentans</name>
    <dbReference type="NCBI Taxonomy" id="2488810"/>
    <lineage>
        <taxon>Bacteria</taxon>
        <taxon>Bacillati</taxon>
        <taxon>Bacillota</taxon>
        <taxon>Clostridia</taxon>
        <taxon>Eubacteriales</taxon>
        <taxon>Oscillospiraceae</taxon>
        <taxon>Ruminiclostridium</taxon>
    </lineage>
</organism>
<dbReference type="KEGG" id="rher:EHE19_013650"/>
<sequence length="371" mass="41571">MIFTFPHLGNTYIVAKAFLDDFNAQYIIPPFNTNKTLEIGSKYCSEANCLPFKLFVGNMLQASELGADAMLITGGCGPCKLGYFGEMLQKTADDIGINMELITLEVPDQGLKELNARVRKISGNTSFVNVVKVANSAKNVAIKIDNLERLMRIKRAREREKGSVDLIYRAFKNDIMKIKGSKNILEYIKLTENKLNDIKLNENANPLKIAVVGEIYTTIEPYANFELERILGNMGIEVERKVTVSDWIVNDMFRKGLHLPRDSSYVKASKAYLGRMVGGHTQHTIGNSVIHAQEGYDGIIHLYPLGCMPEIVSQAILPAIEEDHQIPIMTIIRDEMTGEAGFVTRLEAFVDLLKKRRGENIDGQSKLLYGY</sequence>
<accession>A0A4V6EN52</accession>
<gene>
    <name evidence="1" type="ORF">EHE19_013650</name>
</gene>
<dbReference type="PANTHER" id="PTHR32329:SF2">
    <property type="entry name" value="BIFUNCTIONAL PROTEIN [INCLUDES 2-HYDROXYACYL-COA DEHYDRATASE (N-TER) AND ITS ACTIVATOR DOMAIN (C_TERM)"/>
    <property type="match status" value="1"/>
</dbReference>
<proteinExistence type="predicted"/>
<dbReference type="RefSeq" id="WP_137698848.1">
    <property type="nucleotide sequence ID" value="NZ_CP061336.1"/>
</dbReference>
<dbReference type="OrthoDB" id="9780120at2"/>
<reference evidence="1 2" key="1">
    <citation type="submission" date="2020-09" db="EMBL/GenBank/DDBJ databases">
        <title>Characterization and genome sequencing of Ruminiclostridium sp. nov. MA18.</title>
        <authorList>
            <person name="Rettenmaier R."/>
            <person name="Kowollik M.-L."/>
            <person name="Liebl W."/>
            <person name="Zverlov V."/>
        </authorList>
    </citation>
    <scope>NUCLEOTIDE SEQUENCE [LARGE SCALE GENOMIC DNA]</scope>
    <source>
        <strain evidence="1 2">MA18</strain>
    </source>
</reference>
<name>A0A4V6EN52_9FIRM</name>
<dbReference type="InterPro" id="IPR051805">
    <property type="entry name" value="Dehydratase_Activator_Redct"/>
</dbReference>